<evidence type="ECO:0000256" key="1">
    <source>
        <dbReference type="SAM" id="Phobius"/>
    </source>
</evidence>
<keyword evidence="4" id="KW-1185">Reference proteome</keyword>
<keyword evidence="1" id="KW-0812">Transmembrane</keyword>
<evidence type="ECO:0000256" key="2">
    <source>
        <dbReference type="SAM" id="SignalP"/>
    </source>
</evidence>
<dbReference type="Proteomes" id="UP000636800">
    <property type="component" value="Chromosome 1"/>
</dbReference>
<evidence type="ECO:0000313" key="4">
    <source>
        <dbReference type="Proteomes" id="UP000636800"/>
    </source>
</evidence>
<comment type="caution">
    <text evidence="3">The sequence shown here is derived from an EMBL/GenBank/DDBJ whole genome shotgun (WGS) entry which is preliminary data.</text>
</comment>
<organism evidence="3 4">
    <name type="scientific">Vanilla planifolia</name>
    <name type="common">Vanilla</name>
    <dbReference type="NCBI Taxonomy" id="51239"/>
    <lineage>
        <taxon>Eukaryota</taxon>
        <taxon>Viridiplantae</taxon>
        <taxon>Streptophyta</taxon>
        <taxon>Embryophyta</taxon>
        <taxon>Tracheophyta</taxon>
        <taxon>Spermatophyta</taxon>
        <taxon>Magnoliopsida</taxon>
        <taxon>Liliopsida</taxon>
        <taxon>Asparagales</taxon>
        <taxon>Orchidaceae</taxon>
        <taxon>Vanilloideae</taxon>
        <taxon>Vanilleae</taxon>
        <taxon>Vanilla</taxon>
    </lineage>
</organism>
<keyword evidence="1" id="KW-1133">Transmembrane helix</keyword>
<proteinExistence type="predicted"/>
<name>A0A835VK29_VANPL</name>
<protein>
    <submittedName>
        <fullName evidence="3">Uncharacterized protein</fullName>
    </submittedName>
</protein>
<accession>A0A835VK29</accession>
<dbReference type="OrthoDB" id="359154at2759"/>
<keyword evidence="2" id="KW-0732">Signal</keyword>
<evidence type="ECO:0000313" key="3">
    <source>
        <dbReference type="EMBL" id="KAG0499451.1"/>
    </source>
</evidence>
<sequence length="318" mass="35156">MGMGRVVVLVAYAVLFVLATPRNSGGWLAAHGFSVATSSDAEEEKVEQETWSDCRMKSIVGALNLLKPDENPVDSTSLYLKKQTSLREDLQESLHHLSFGMKHSLLECLISKDRFVRLVLQNAPTNRQPRKLARSRDQQLPRRHLLGKAVDTNVPWGLLHYSQASPGGAKDSPLQDNNEVTLHEDSTYLSPAPSPGGYLKPVGTNPAPRHVVMQSEQKSNKRTVIIAVVVTASVTFTLSAICFFCFYRYLWEKYLSDKGKRDERPLLSLSLNDFSGSSHVSFGLGNSIKKHGSLFFKADSLDSPSDTEINEGHATIST</sequence>
<feature type="chain" id="PRO_5032802934" evidence="2">
    <location>
        <begin position="20"/>
        <end position="318"/>
    </location>
</feature>
<feature type="signal peptide" evidence="2">
    <location>
        <begin position="1"/>
        <end position="19"/>
    </location>
</feature>
<reference evidence="3 4" key="1">
    <citation type="journal article" date="2020" name="Nat. Food">
        <title>A phased Vanilla planifolia genome enables genetic improvement of flavour and production.</title>
        <authorList>
            <person name="Hasing T."/>
            <person name="Tang H."/>
            <person name="Brym M."/>
            <person name="Khazi F."/>
            <person name="Huang T."/>
            <person name="Chambers A.H."/>
        </authorList>
    </citation>
    <scope>NUCLEOTIDE SEQUENCE [LARGE SCALE GENOMIC DNA]</scope>
    <source>
        <tissue evidence="3">Leaf</tissue>
    </source>
</reference>
<gene>
    <name evidence="3" type="ORF">HPP92_004142</name>
</gene>
<dbReference type="EMBL" id="JADCNL010000001">
    <property type="protein sequence ID" value="KAG0499451.1"/>
    <property type="molecule type" value="Genomic_DNA"/>
</dbReference>
<feature type="transmembrane region" description="Helical" evidence="1">
    <location>
        <begin position="224"/>
        <end position="251"/>
    </location>
</feature>
<keyword evidence="1" id="KW-0472">Membrane</keyword>
<dbReference type="AlphaFoldDB" id="A0A835VK29"/>